<dbReference type="InterPro" id="IPR036135">
    <property type="entry name" value="MoeA_linker/N_sf"/>
</dbReference>
<comment type="function">
    <text evidence="1 6">Catalyzes the insertion of molybdate into adenylated molybdopterin with the concomitant release of AMP.</text>
</comment>
<evidence type="ECO:0000256" key="3">
    <source>
        <dbReference type="ARBA" id="ARBA00010763"/>
    </source>
</evidence>
<name>K1M0V6_CECL9</name>
<evidence type="ECO:0000259" key="7">
    <source>
        <dbReference type="SMART" id="SM00852"/>
    </source>
</evidence>
<dbReference type="SUPFAM" id="SSF63867">
    <property type="entry name" value="MoeA C-terminal domain-like"/>
    <property type="match status" value="1"/>
</dbReference>
<dbReference type="Pfam" id="PF00994">
    <property type="entry name" value="MoCF_biosynth"/>
    <property type="match status" value="1"/>
</dbReference>
<dbReference type="OrthoDB" id="9804758at2"/>
<keyword evidence="4 6" id="KW-0501">Molybdenum cofactor biosynthesis</keyword>
<dbReference type="PROSITE" id="PS01079">
    <property type="entry name" value="MOCF_BIOSYNTHESIS_2"/>
    <property type="match status" value="1"/>
</dbReference>
<dbReference type="InterPro" id="IPR005110">
    <property type="entry name" value="MoeA_linker/N"/>
</dbReference>
<evidence type="ECO:0000256" key="5">
    <source>
        <dbReference type="ARBA" id="ARBA00047317"/>
    </source>
</evidence>
<dbReference type="GO" id="GO:0006777">
    <property type="term" value="P:Mo-molybdopterin cofactor biosynthetic process"/>
    <property type="evidence" value="ECO:0007669"/>
    <property type="project" value="UniProtKB-UniRule"/>
</dbReference>
<evidence type="ECO:0000256" key="4">
    <source>
        <dbReference type="ARBA" id="ARBA00023150"/>
    </source>
</evidence>
<comment type="caution">
    <text evidence="8">The sequence shown here is derived from an EMBL/GenBank/DDBJ whole genome shotgun (WGS) entry which is preliminary data.</text>
</comment>
<comment type="pathway">
    <text evidence="2 6">Cofactor biosynthesis; molybdopterin biosynthesis.</text>
</comment>
<dbReference type="UniPathway" id="UPA00344"/>
<dbReference type="Pfam" id="PF03454">
    <property type="entry name" value="MoeA_C"/>
    <property type="match status" value="1"/>
</dbReference>
<dbReference type="InterPro" id="IPR005111">
    <property type="entry name" value="MoeA_C_domain_IV"/>
</dbReference>
<dbReference type="InterPro" id="IPR038987">
    <property type="entry name" value="MoeA-like"/>
</dbReference>
<dbReference type="Gene3D" id="2.170.190.11">
    <property type="entry name" value="Molybdopterin biosynthesis moea protein, domain 3"/>
    <property type="match status" value="1"/>
</dbReference>
<keyword evidence="6 8" id="KW-0808">Transferase</keyword>
<evidence type="ECO:0000313" key="8">
    <source>
        <dbReference type="EMBL" id="EKB49974.1"/>
    </source>
</evidence>
<evidence type="ECO:0000256" key="1">
    <source>
        <dbReference type="ARBA" id="ARBA00002901"/>
    </source>
</evidence>
<keyword evidence="6" id="KW-0479">Metal-binding</keyword>
<dbReference type="NCBIfam" id="TIGR00177">
    <property type="entry name" value="molyb_syn"/>
    <property type="match status" value="1"/>
</dbReference>
<comment type="catalytic activity">
    <reaction evidence="5">
        <text>adenylyl-molybdopterin + molybdate = Mo-molybdopterin + AMP + H(+)</text>
        <dbReference type="Rhea" id="RHEA:35047"/>
        <dbReference type="ChEBI" id="CHEBI:15378"/>
        <dbReference type="ChEBI" id="CHEBI:36264"/>
        <dbReference type="ChEBI" id="CHEBI:62727"/>
        <dbReference type="ChEBI" id="CHEBI:71302"/>
        <dbReference type="ChEBI" id="CHEBI:456215"/>
        <dbReference type="EC" id="2.10.1.1"/>
    </reaction>
</comment>
<feature type="domain" description="MoaB/Mog" evidence="7">
    <location>
        <begin position="173"/>
        <end position="311"/>
    </location>
</feature>
<dbReference type="Pfam" id="PF03453">
    <property type="entry name" value="MoeA_N"/>
    <property type="match status" value="1"/>
</dbReference>
<dbReference type="CDD" id="cd00887">
    <property type="entry name" value="MoeA"/>
    <property type="match status" value="1"/>
</dbReference>
<keyword evidence="9" id="KW-1185">Reference proteome</keyword>
<evidence type="ECO:0000256" key="6">
    <source>
        <dbReference type="RuleBase" id="RU365090"/>
    </source>
</evidence>
<keyword evidence="6" id="KW-0460">Magnesium</keyword>
<dbReference type="Gene3D" id="3.40.980.10">
    <property type="entry name" value="MoaB/Mog-like domain"/>
    <property type="match status" value="1"/>
</dbReference>
<evidence type="ECO:0000313" key="9">
    <source>
        <dbReference type="Proteomes" id="UP000004478"/>
    </source>
</evidence>
<keyword evidence="6" id="KW-0500">Molybdenum</keyword>
<reference evidence="8 9" key="1">
    <citation type="journal article" date="2012" name="J. Bacteriol.">
        <title>Draft Genome Sequence of Cecembia lonarensis Strain LW9T, Isolated from Lonar Lake, a Haloalkaline Lake in India.</title>
        <authorList>
            <person name="Shivaji S."/>
            <person name="Ara S."/>
            <person name="Singh A."/>
            <person name="Pinnaka A.K."/>
        </authorList>
    </citation>
    <scope>NUCLEOTIDE SEQUENCE [LARGE SCALE GENOMIC DNA]</scope>
    <source>
        <strain evidence="8 9">LW9</strain>
    </source>
</reference>
<dbReference type="SMART" id="SM00852">
    <property type="entry name" value="MoCF_biosynth"/>
    <property type="match status" value="1"/>
</dbReference>
<evidence type="ECO:0000256" key="2">
    <source>
        <dbReference type="ARBA" id="ARBA00005046"/>
    </source>
</evidence>
<dbReference type="EMBL" id="AMGM01000015">
    <property type="protein sequence ID" value="EKB49974.1"/>
    <property type="molecule type" value="Genomic_DNA"/>
</dbReference>
<organism evidence="8 9">
    <name type="scientific">Cecembia lonarensis (strain CCUG 58316 / KCTC 22772 / LW9)</name>
    <dbReference type="NCBI Taxonomy" id="1225176"/>
    <lineage>
        <taxon>Bacteria</taxon>
        <taxon>Pseudomonadati</taxon>
        <taxon>Bacteroidota</taxon>
        <taxon>Cytophagia</taxon>
        <taxon>Cytophagales</taxon>
        <taxon>Cyclobacteriaceae</taxon>
        <taxon>Cecembia</taxon>
    </lineage>
</organism>
<dbReference type="InterPro" id="IPR036425">
    <property type="entry name" value="MoaB/Mog-like_dom_sf"/>
</dbReference>
<dbReference type="RefSeq" id="WP_009184435.1">
    <property type="nucleotide sequence ID" value="NZ_AMGM01000015.1"/>
</dbReference>
<dbReference type="GO" id="GO:0061599">
    <property type="term" value="F:molybdopterin molybdotransferase activity"/>
    <property type="evidence" value="ECO:0007669"/>
    <property type="project" value="UniProtKB-UniRule"/>
</dbReference>
<sequence length="391" mass="42692">MISVTEARAILEENIPLGPIKKAPLQKALELVVAEPLRSPMAVPSFDNSAMDGYAIAWDETQTHWELSDEVTAGDGKMHMLEKGKACRIFTGAPVPQGADTVIPQEWVTKDGNSITFDIAQFQKGQHIRLKGAQTKLGDPILDKGQFISPGAIGLLASVGIAEVPVYAPPSVGIIITGNELKNLGEPLDFGQIYNANGPVLEVYLRKLGIKEIQQYEAKDEPELVQAAIDKALANHDIILLSGGISVGDYDYVKAGLEKARVRQLFYKIRQRPGKPLYVGKKANKAVFALPGNPSSVITCFNQYVKPSLLQWMGHSHPWKTSETLPLASPINRKPGLTFFLKAKVEKGQVHILPGQESFNLIAFGAANCFAEVPEEVEQLAVGDQIAIYYW</sequence>
<dbReference type="PATRIC" id="fig|1225176.3.peg.1491"/>
<dbReference type="PANTHER" id="PTHR10192:SF5">
    <property type="entry name" value="GEPHYRIN"/>
    <property type="match status" value="1"/>
</dbReference>
<comment type="cofactor">
    <cofactor evidence="6">
        <name>Mg(2+)</name>
        <dbReference type="ChEBI" id="CHEBI:18420"/>
    </cofactor>
</comment>
<gene>
    <name evidence="8" type="primary">moeA</name>
    <name evidence="8" type="ORF">B879_01399</name>
</gene>
<dbReference type="InterPro" id="IPR036688">
    <property type="entry name" value="MoeA_C_domain_IV_sf"/>
</dbReference>
<dbReference type="NCBIfam" id="NF045515">
    <property type="entry name" value="Glp_gephyrin"/>
    <property type="match status" value="1"/>
</dbReference>
<dbReference type="AlphaFoldDB" id="K1M0V6"/>
<dbReference type="PANTHER" id="PTHR10192">
    <property type="entry name" value="MOLYBDOPTERIN BIOSYNTHESIS PROTEIN"/>
    <property type="match status" value="1"/>
</dbReference>
<accession>K1M0V6</accession>
<proteinExistence type="inferred from homology"/>
<dbReference type="SUPFAM" id="SSF63882">
    <property type="entry name" value="MoeA N-terminal region -like"/>
    <property type="match status" value="1"/>
</dbReference>
<comment type="similarity">
    <text evidence="3 6">Belongs to the MoeA family.</text>
</comment>
<dbReference type="Gene3D" id="2.40.340.10">
    <property type="entry name" value="MoeA, C-terminal, domain IV"/>
    <property type="match status" value="1"/>
</dbReference>
<dbReference type="GO" id="GO:0005829">
    <property type="term" value="C:cytosol"/>
    <property type="evidence" value="ECO:0007669"/>
    <property type="project" value="TreeGrafter"/>
</dbReference>
<dbReference type="InterPro" id="IPR008284">
    <property type="entry name" value="MoCF_biosynth_CS"/>
</dbReference>
<dbReference type="Gene3D" id="3.90.105.10">
    <property type="entry name" value="Molybdopterin biosynthesis moea protein, domain 2"/>
    <property type="match status" value="1"/>
</dbReference>
<dbReference type="InterPro" id="IPR001453">
    <property type="entry name" value="MoaB/Mog_dom"/>
</dbReference>
<dbReference type="Proteomes" id="UP000004478">
    <property type="component" value="Unassembled WGS sequence"/>
</dbReference>
<protein>
    <recommendedName>
        <fullName evidence="6">Molybdopterin molybdenumtransferase</fullName>
        <ecNumber evidence="6">2.10.1.1</ecNumber>
    </recommendedName>
</protein>
<dbReference type="SUPFAM" id="SSF53218">
    <property type="entry name" value="Molybdenum cofactor biosynthesis proteins"/>
    <property type="match status" value="1"/>
</dbReference>
<dbReference type="GO" id="GO:0046872">
    <property type="term" value="F:metal ion binding"/>
    <property type="evidence" value="ECO:0007669"/>
    <property type="project" value="UniProtKB-UniRule"/>
</dbReference>
<dbReference type="EC" id="2.10.1.1" evidence="6"/>